<protein>
    <submittedName>
        <fullName evidence="2">CarD family transcriptional regulator</fullName>
    </submittedName>
</protein>
<gene>
    <name evidence="2" type="ORF">J2S05_003154</name>
</gene>
<evidence type="ECO:0000259" key="1">
    <source>
        <dbReference type="SMART" id="SM01058"/>
    </source>
</evidence>
<dbReference type="PANTHER" id="PTHR38447">
    <property type="entry name" value="TRANSCRIPTION FACTOR YDEB-RELATED"/>
    <property type="match status" value="1"/>
</dbReference>
<dbReference type="RefSeq" id="WP_306984343.1">
    <property type="nucleotide sequence ID" value="NZ_JAUSUA010000005.1"/>
</dbReference>
<dbReference type="InterPro" id="IPR036101">
    <property type="entry name" value="CarD-like/TRCF_RID_sf"/>
</dbReference>
<proteinExistence type="predicted"/>
<accession>A0ABT9YKG4</accession>
<organism evidence="2 3">
    <name type="scientific">Alkalicoccobacillus murimartini</name>
    <dbReference type="NCBI Taxonomy" id="171685"/>
    <lineage>
        <taxon>Bacteria</taxon>
        <taxon>Bacillati</taxon>
        <taxon>Bacillota</taxon>
        <taxon>Bacilli</taxon>
        <taxon>Bacillales</taxon>
        <taxon>Bacillaceae</taxon>
        <taxon>Alkalicoccobacillus</taxon>
    </lineage>
</organism>
<keyword evidence="3" id="KW-1185">Reference proteome</keyword>
<dbReference type="Proteomes" id="UP001225034">
    <property type="component" value="Unassembled WGS sequence"/>
</dbReference>
<evidence type="ECO:0000313" key="2">
    <source>
        <dbReference type="EMBL" id="MDQ0208343.1"/>
    </source>
</evidence>
<dbReference type="Gene3D" id="2.40.10.170">
    <property type="match status" value="1"/>
</dbReference>
<dbReference type="Pfam" id="PF21095">
    <property type="entry name" value="CarD_C"/>
    <property type="match status" value="1"/>
</dbReference>
<dbReference type="EMBL" id="JAUSUA010000005">
    <property type="protein sequence ID" value="MDQ0208343.1"/>
    <property type="molecule type" value="Genomic_DNA"/>
</dbReference>
<name>A0ABT9YKG4_9BACI</name>
<comment type="caution">
    <text evidence="2">The sequence shown here is derived from an EMBL/GenBank/DDBJ whole genome shotgun (WGS) entry which is preliminary data.</text>
</comment>
<dbReference type="Pfam" id="PF02559">
    <property type="entry name" value="CarD_TRCF_RID"/>
    <property type="match status" value="1"/>
</dbReference>
<dbReference type="InterPro" id="IPR042215">
    <property type="entry name" value="CarD-like_C"/>
</dbReference>
<dbReference type="InterPro" id="IPR048792">
    <property type="entry name" value="CarD_C"/>
</dbReference>
<dbReference type="SMART" id="SM01058">
    <property type="entry name" value="CarD_TRCF"/>
    <property type="match status" value="1"/>
</dbReference>
<dbReference type="InterPro" id="IPR003711">
    <property type="entry name" value="CarD-like/TRCF_RID"/>
</dbReference>
<sequence length="173" mass="19750">MLKKGDQVVYPSNGIGVVQDIEKILLNNENNLCYLIFIPKQNLKISVPIDHALKIGVRLVTTKSSLKDLLKESYDPSKNFDLNSNRKYAYNLKSNSGEIKNLLELTRDLECASLFKVRLKPVELIFMRSAREELIKELMATLDCSKKEAEALLQKDIQTKIKELNIKPSRDAQ</sequence>
<reference evidence="2 3" key="1">
    <citation type="submission" date="2023-07" db="EMBL/GenBank/DDBJ databases">
        <title>Genomic Encyclopedia of Type Strains, Phase IV (KMG-IV): sequencing the most valuable type-strain genomes for metagenomic binning, comparative biology and taxonomic classification.</title>
        <authorList>
            <person name="Goeker M."/>
        </authorList>
    </citation>
    <scope>NUCLEOTIDE SEQUENCE [LARGE SCALE GENOMIC DNA]</scope>
    <source>
        <strain evidence="2 3">DSM 19154</strain>
    </source>
</reference>
<feature type="domain" description="CarD-like/TRCF RNAP-interacting" evidence="1">
    <location>
        <begin position="1"/>
        <end position="110"/>
    </location>
</feature>
<dbReference type="SUPFAM" id="SSF141259">
    <property type="entry name" value="CarD-like"/>
    <property type="match status" value="1"/>
</dbReference>
<dbReference type="InterPro" id="IPR052531">
    <property type="entry name" value="CarD-like_regulator"/>
</dbReference>
<dbReference type="PANTHER" id="PTHR38447:SF1">
    <property type="entry name" value="RNA POLYMERASE-BINDING TRANSCRIPTION FACTOR CARD"/>
    <property type="match status" value="1"/>
</dbReference>
<evidence type="ECO:0000313" key="3">
    <source>
        <dbReference type="Proteomes" id="UP001225034"/>
    </source>
</evidence>
<dbReference type="Gene3D" id="1.20.58.1290">
    <property type="entry name" value="CarD-like, C-terminal domain"/>
    <property type="match status" value="1"/>
</dbReference>